<evidence type="ECO:0000256" key="12">
    <source>
        <dbReference type="ARBA" id="ARBA00023002"/>
    </source>
</evidence>
<dbReference type="PRINTS" id="PR00385">
    <property type="entry name" value="P450"/>
</dbReference>
<evidence type="ECO:0000256" key="6">
    <source>
        <dbReference type="ARBA" id="ARBA00019844"/>
    </source>
</evidence>
<reference evidence="26" key="1">
    <citation type="submission" date="2022-11" db="EMBL/GenBank/DDBJ databases">
        <title>Centuries of genome instability and evolution in soft-shell clam transmissible cancer (bioRxiv).</title>
        <authorList>
            <person name="Hart S.F.M."/>
            <person name="Yonemitsu M.A."/>
            <person name="Giersch R.M."/>
            <person name="Beal B.F."/>
            <person name="Arriagada G."/>
            <person name="Davis B.W."/>
            <person name="Ostrander E.A."/>
            <person name="Goff S.P."/>
            <person name="Metzger M.J."/>
        </authorList>
    </citation>
    <scope>NUCLEOTIDE SEQUENCE</scope>
    <source>
        <strain evidence="26">MELC-2E11</strain>
        <tissue evidence="26">Siphon/mantle</tissue>
    </source>
</reference>
<dbReference type="InterPro" id="IPR036396">
    <property type="entry name" value="Cyt_P450_sf"/>
</dbReference>
<evidence type="ECO:0000256" key="24">
    <source>
        <dbReference type="ARBA" id="ARBA00033394"/>
    </source>
</evidence>
<dbReference type="EC" id="1.14.15.6" evidence="5"/>
<evidence type="ECO:0000256" key="21">
    <source>
        <dbReference type="ARBA" id="ARBA00030343"/>
    </source>
</evidence>
<dbReference type="InterPro" id="IPR017972">
    <property type="entry name" value="Cyt_P450_CS"/>
</dbReference>
<keyword evidence="7" id="KW-0153">Cholesterol metabolism</keyword>
<dbReference type="InterPro" id="IPR001128">
    <property type="entry name" value="Cyt_P450"/>
</dbReference>
<evidence type="ECO:0000313" key="26">
    <source>
        <dbReference type="EMBL" id="WAR11974.1"/>
    </source>
</evidence>
<keyword evidence="18" id="KW-1207">Sterol metabolism</keyword>
<comment type="cofactor">
    <cofactor evidence="1">
        <name>heme</name>
        <dbReference type="ChEBI" id="CHEBI:30413"/>
    </cofactor>
</comment>
<proteinExistence type="inferred from homology"/>
<organism evidence="26 27">
    <name type="scientific">Mya arenaria</name>
    <name type="common">Soft-shell clam</name>
    <dbReference type="NCBI Taxonomy" id="6604"/>
    <lineage>
        <taxon>Eukaryota</taxon>
        <taxon>Metazoa</taxon>
        <taxon>Spiralia</taxon>
        <taxon>Lophotrochozoa</taxon>
        <taxon>Mollusca</taxon>
        <taxon>Bivalvia</taxon>
        <taxon>Autobranchia</taxon>
        <taxon>Heteroconchia</taxon>
        <taxon>Euheterodonta</taxon>
        <taxon>Imparidentia</taxon>
        <taxon>Neoheterodontei</taxon>
        <taxon>Myida</taxon>
        <taxon>Myoidea</taxon>
        <taxon>Myidae</taxon>
        <taxon>Mya</taxon>
    </lineage>
</organism>
<dbReference type="EMBL" id="CP111019">
    <property type="protein sequence ID" value="WAR11974.1"/>
    <property type="molecule type" value="Genomic_DNA"/>
</dbReference>
<evidence type="ECO:0000256" key="20">
    <source>
        <dbReference type="ARBA" id="ARBA00023250"/>
    </source>
</evidence>
<evidence type="ECO:0000256" key="18">
    <source>
        <dbReference type="ARBA" id="ARBA00023166"/>
    </source>
</evidence>
<evidence type="ECO:0000256" key="8">
    <source>
        <dbReference type="ARBA" id="ARBA00022617"/>
    </source>
</evidence>
<evidence type="ECO:0000256" key="10">
    <source>
        <dbReference type="ARBA" id="ARBA00022792"/>
    </source>
</evidence>
<dbReference type="PROSITE" id="PS00086">
    <property type="entry name" value="CYTOCHROME_P450"/>
    <property type="match status" value="1"/>
</dbReference>
<evidence type="ECO:0000256" key="7">
    <source>
        <dbReference type="ARBA" id="ARBA00022548"/>
    </source>
</evidence>
<comment type="subcellular location">
    <subcellularLocation>
        <location evidence="2">Mitochondrion inner membrane</location>
        <topology evidence="2">Peripheral membrane protein</topology>
    </subcellularLocation>
</comment>
<evidence type="ECO:0000256" key="9">
    <source>
        <dbReference type="ARBA" id="ARBA00022723"/>
    </source>
</evidence>
<evidence type="ECO:0000256" key="16">
    <source>
        <dbReference type="ARBA" id="ARBA00023128"/>
    </source>
</evidence>
<sequence length="443" mass="51219">MMQNSFLSPIFKTGMSSKRRKLENGCIRRILQIKRRFHAKYGPMFRERLGPVTNLSIADPRLVEELFRQEGKYPNRPPYDAWLLYKDMRKRTHGISATSGEEWRKIRTILNNGLARPRQASTYVQDLSTVAGRMVNRLSYLRDRNTTDNSIPNVHRVMNSWSIESIGKVLVGESFGALEHDLSPEMEGFMKSIEDMWYTGHQLMVFANVHKRLNTKIWKTHVQSWDTILEVADNIFEKKRNEIERRLATGGELGTATSANVMSMAMHLLSQNPEVQKRVRAEVDNVCGEGEEMTLDHLNNMPYLKAVKKEVLRLFPTIPTNARVLTEDTFIGGHLIPKNTIVLLNTFTMCRDPEEFNNPDEFIPERWLRNEVRDFSPFTSLPFGFGARSCPGRRVAETMIYFGIANIVRRFELRPTKNSTQVKPFVRTVLTLGNELPIEFHDR</sequence>
<accession>A0ABY7EU97</accession>
<evidence type="ECO:0000256" key="1">
    <source>
        <dbReference type="ARBA" id="ARBA00001971"/>
    </source>
</evidence>
<keyword evidence="13 25" id="KW-0408">Iron</keyword>
<evidence type="ECO:0000256" key="22">
    <source>
        <dbReference type="ARBA" id="ARBA00032666"/>
    </source>
</evidence>
<name>A0ABY7EU97_MYAAR</name>
<dbReference type="Pfam" id="PF00067">
    <property type="entry name" value="p450"/>
    <property type="match status" value="2"/>
</dbReference>
<evidence type="ECO:0000313" key="27">
    <source>
        <dbReference type="Proteomes" id="UP001164746"/>
    </source>
</evidence>
<comment type="similarity">
    <text evidence="4 25">Belongs to the cytochrome P450 family.</text>
</comment>
<keyword evidence="19" id="KW-0753">Steroid metabolism</keyword>
<keyword evidence="9 25" id="KW-0479">Metal-binding</keyword>
<keyword evidence="16" id="KW-0496">Mitochondrion</keyword>
<dbReference type="Proteomes" id="UP001164746">
    <property type="component" value="Chromosome 8"/>
</dbReference>
<evidence type="ECO:0000256" key="15">
    <source>
        <dbReference type="ARBA" id="ARBA00023098"/>
    </source>
</evidence>
<dbReference type="PANTHER" id="PTHR24279:SF3">
    <property type="entry name" value="CHOLESTEROL SIDE-CHAIN CLEAVAGE ENZYME, MITOCHONDRIAL"/>
    <property type="match status" value="1"/>
</dbReference>
<keyword evidence="14 25" id="KW-0503">Monooxygenase</keyword>
<dbReference type="PANTHER" id="PTHR24279">
    <property type="entry name" value="CYTOCHROME P450"/>
    <property type="match status" value="1"/>
</dbReference>
<dbReference type="PRINTS" id="PR00463">
    <property type="entry name" value="EP450I"/>
</dbReference>
<dbReference type="SUPFAM" id="SSF48264">
    <property type="entry name" value="Cytochrome P450"/>
    <property type="match status" value="1"/>
</dbReference>
<dbReference type="InterPro" id="IPR002401">
    <property type="entry name" value="Cyt_P450_E_grp-I"/>
</dbReference>
<keyword evidence="27" id="KW-1185">Reference proteome</keyword>
<evidence type="ECO:0000256" key="14">
    <source>
        <dbReference type="ARBA" id="ARBA00023033"/>
    </source>
</evidence>
<dbReference type="Gene3D" id="1.10.630.10">
    <property type="entry name" value="Cytochrome P450"/>
    <property type="match status" value="2"/>
</dbReference>
<evidence type="ECO:0000256" key="4">
    <source>
        <dbReference type="ARBA" id="ARBA00010617"/>
    </source>
</evidence>
<keyword evidence="17" id="KW-0472">Membrane</keyword>
<keyword evidence="20" id="KW-0755">Steroidogenesis</keyword>
<evidence type="ECO:0000256" key="3">
    <source>
        <dbReference type="ARBA" id="ARBA00005108"/>
    </source>
</evidence>
<evidence type="ECO:0000256" key="23">
    <source>
        <dbReference type="ARBA" id="ARBA00033274"/>
    </source>
</evidence>
<keyword evidence="12 25" id="KW-0560">Oxidoreductase</keyword>
<evidence type="ECO:0000256" key="2">
    <source>
        <dbReference type="ARBA" id="ARBA00004637"/>
    </source>
</evidence>
<keyword evidence="11" id="KW-0809">Transit peptide</keyword>
<evidence type="ECO:0000256" key="25">
    <source>
        <dbReference type="RuleBase" id="RU000461"/>
    </source>
</evidence>
<comment type="pathway">
    <text evidence="3">Lipid metabolism; C21-steroid hormone metabolism.</text>
</comment>
<keyword evidence="8 25" id="KW-0349">Heme</keyword>
<protein>
    <recommendedName>
        <fullName evidence="6">Cholesterol side-chain cleavage enzyme, mitochondrial</fullName>
        <ecNumber evidence="5">1.14.15.6</ecNumber>
    </recommendedName>
    <alternativeName>
        <fullName evidence="21">CYPXIA1</fullName>
    </alternativeName>
    <alternativeName>
        <fullName evidence="23">Cholesterol desmolase</fullName>
    </alternativeName>
    <alternativeName>
        <fullName evidence="22">Cytochrome P450 11A1</fullName>
    </alternativeName>
    <alternativeName>
        <fullName evidence="24">Cytochrome P450(scc)</fullName>
    </alternativeName>
</protein>
<dbReference type="CDD" id="cd11054">
    <property type="entry name" value="CYP24A1-like"/>
    <property type="match status" value="1"/>
</dbReference>
<dbReference type="InterPro" id="IPR050479">
    <property type="entry name" value="CYP11_CYP27_families"/>
</dbReference>
<evidence type="ECO:0000256" key="19">
    <source>
        <dbReference type="ARBA" id="ARBA00023221"/>
    </source>
</evidence>
<evidence type="ECO:0000256" key="11">
    <source>
        <dbReference type="ARBA" id="ARBA00022946"/>
    </source>
</evidence>
<evidence type="ECO:0000256" key="5">
    <source>
        <dbReference type="ARBA" id="ARBA00012764"/>
    </source>
</evidence>
<gene>
    <name evidence="26" type="ORF">MAR_026154</name>
</gene>
<keyword evidence="10" id="KW-0999">Mitochondrion inner membrane</keyword>
<evidence type="ECO:0000256" key="13">
    <source>
        <dbReference type="ARBA" id="ARBA00023004"/>
    </source>
</evidence>
<keyword evidence="15" id="KW-0443">Lipid metabolism</keyword>
<evidence type="ECO:0000256" key="17">
    <source>
        <dbReference type="ARBA" id="ARBA00023136"/>
    </source>
</evidence>